<keyword evidence="4" id="KW-1185">Reference proteome</keyword>
<dbReference type="SUPFAM" id="SSF55298">
    <property type="entry name" value="YjgF-like"/>
    <property type="match status" value="1"/>
</dbReference>
<dbReference type="PANTHER" id="PTHR11803:SF58">
    <property type="entry name" value="PROTEIN HMF1-RELATED"/>
    <property type="match status" value="1"/>
</dbReference>
<dbReference type="Pfam" id="PF01042">
    <property type="entry name" value="Ribonuc_L-PSP"/>
    <property type="match status" value="1"/>
</dbReference>
<keyword evidence="2" id="KW-0732">Signal</keyword>
<feature type="chain" id="PRO_5047346077" evidence="2">
    <location>
        <begin position="20"/>
        <end position="169"/>
    </location>
</feature>
<name>A0ABW8IKH9_9GAMM</name>
<reference evidence="3 4" key="1">
    <citation type="submission" date="2020-10" db="EMBL/GenBank/DDBJ databases">
        <title>Phylogeny of dyella-like bacteria.</title>
        <authorList>
            <person name="Fu J."/>
        </authorList>
    </citation>
    <scope>NUCLEOTIDE SEQUENCE [LARGE SCALE GENOMIC DNA]</scope>
    <source>
        <strain evidence="3 4">DHG40</strain>
    </source>
</reference>
<dbReference type="RefSeq" id="WP_380013096.1">
    <property type="nucleotide sequence ID" value="NZ_JADIKI010000023.1"/>
</dbReference>
<comment type="similarity">
    <text evidence="1">Belongs to the RutC family.</text>
</comment>
<dbReference type="Gene3D" id="3.30.1330.40">
    <property type="entry name" value="RutC-like"/>
    <property type="match status" value="1"/>
</dbReference>
<organism evidence="3 4">
    <name type="scientific">Dyella humi</name>
    <dbReference type="NCBI Taxonomy" id="1770547"/>
    <lineage>
        <taxon>Bacteria</taxon>
        <taxon>Pseudomonadati</taxon>
        <taxon>Pseudomonadota</taxon>
        <taxon>Gammaproteobacteria</taxon>
        <taxon>Lysobacterales</taxon>
        <taxon>Rhodanobacteraceae</taxon>
        <taxon>Dyella</taxon>
    </lineage>
</organism>
<evidence type="ECO:0000256" key="1">
    <source>
        <dbReference type="ARBA" id="ARBA00010552"/>
    </source>
</evidence>
<dbReference type="PANTHER" id="PTHR11803">
    <property type="entry name" value="2-IMINOBUTANOATE/2-IMINOPROPANOATE DEAMINASE RIDA"/>
    <property type="match status" value="1"/>
</dbReference>
<dbReference type="InterPro" id="IPR035959">
    <property type="entry name" value="RutC-like_sf"/>
</dbReference>
<dbReference type="InterPro" id="IPR006175">
    <property type="entry name" value="YjgF/YER057c/UK114"/>
</dbReference>
<comment type="caution">
    <text evidence="3">The sequence shown here is derived from an EMBL/GenBank/DDBJ whole genome shotgun (WGS) entry which is preliminary data.</text>
</comment>
<accession>A0ABW8IKH9</accession>
<dbReference type="CDD" id="cd00448">
    <property type="entry name" value="YjgF_YER057c_UK114_family"/>
    <property type="match status" value="1"/>
</dbReference>
<proteinExistence type="inferred from homology"/>
<gene>
    <name evidence="3" type="ORF">ISP18_14065</name>
</gene>
<dbReference type="Proteomes" id="UP001620409">
    <property type="component" value="Unassembled WGS sequence"/>
</dbReference>
<feature type="signal peptide" evidence="2">
    <location>
        <begin position="1"/>
        <end position="19"/>
    </location>
</feature>
<dbReference type="EMBL" id="JADIKI010000023">
    <property type="protein sequence ID" value="MFK2855722.1"/>
    <property type="molecule type" value="Genomic_DNA"/>
</dbReference>
<evidence type="ECO:0000313" key="3">
    <source>
        <dbReference type="EMBL" id="MFK2855722.1"/>
    </source>
</evidence>
<evidence type="ECO:0000313" key="4">
    <source>
        <dbReference type="Proteomes" id="UP001620409"/>
    </source>
</evidence>
<evidence type="ECO:0000256" key="2">
    <source>
        <dbReference type="SAM" id="SignalP"/>
    </source>
</evidence>
<protein>
    <submittedName>
        <fullName evidence="3">RidA family protein</fullName>
    </submittedName>
</protein>
<sequence>MKSIFLASTLVLLTGASFAAEQTANVQRINPSTLSAPHGYTHVITVDGGRTVYIAGQVPLDQHGQLVGVGDFAAQVRQTFENLKAALAAGGANFSDVVQMTTYVTDMSQVDTYRKIRNEYMTGPLPTATLVEVKGLFRKDVMLEMSAVAVVPAAAPHPSVKPAEHTPKG</sequence>